<comment type="caution">
    <text evidence="2">The sequence shown here is derived from an EMBL/GenBank/DDBJ whole genome shotgun (WGS) entry which is preliminary data.</text>
</comment>
<feature type="region of interest" description="Disordered" evidence="1">
    <location>
        <begin position="357"/>
        <end position="385"/>
    </location>
</feature>
<evidence type="ECO:0000256" key="1">
    <source>
        <dbReference type="SAM" id="MobiDB-lite"/>
    </source>
</evidence>
<dbReference type="Proteomes" id="UP000230066">
    <property type="component" value="Unassembled WGS sequence"/>
</dbReference>
<evidence type="ECO:0000313" key="2">
    <source>
        <dbReference type="EMBL" id="THD19425.1"/>
    </source>
</evidence>
<feature type="compositionally biased region" description="Basic and acidic residues" evidence="1">
    <location>
        <begin position="285"/>
        <end position="295"/>
    </location>
</feature>
<feature type="compositionally biased region" description="Acidic residues" evidence="1">
    <location>
        <begin position="360"/>
        <end position="374"/>
    </location>
</feature>
<accession>A0A4E0QVK9</accession>
<protein>
    <submittedName>
        <fullName evidence="2">Uncharacterized protein</fullName>
    </submittedName>
</protein>
<organism evidence="2 3">
    <name type="scientific">Fasciola hepatica</name>
    <name type="common">Liver fluke</name>
    <dbReference type="NCBI Taxonomy" id="6192"/>
    <lineage>
        <taxon>Eukaryota</taxon>
        <taxon>Metazoa</taxon>
        <taxon>Spiralia</taxon>
        <taxon>Lophotrochozoa</taxon>
        <taxon>Platyhelminthes</taxon>
        <taxon>Trematoda</taxon>
        <taxon>Digenea</taxon>
        <taxon>Plagiorchiida</taxon>
        <taxon>Echinostomata</taxon>
        <taxon>Echinostomatoidea</taxon>
        <taxon>Fasciolidae</taxon>
        <taxon>Fasciola</taxon>
    </lineage>
</organism>
<feature type="region of interest" description="Disordered" evidence="1">
    <location>
        <begin position="272"/>
        <end position="305"/>
    </location>
</feature>
<feature type="non-terminal residue" evidence="2">
    <location>
        <position position="1"/>
    </location>
</feature>
<gene>
    <name evidence="2" type="ORF">D915_009873</name>
</gene>
<evidence type="ECO:0000313" key="3">
    <source>
        <dbReference type="Proteomes" id="UP000230066"/>
    </source>
</evidence>
<keyword evidence="3" id="KW-1185">Reference proteome</keyword>
<proteinExistence type="predicted"/>
<sequence length="513" mass="56480">CEIIQLFLVANNYFDLLVCLSQLSVCRLLLSRSGCQAIKSWIPQGLSDELRTLSRMLRIVLRYLGNLPMHSPSTDYALPIRCLENVLSHKCDPNGIQDTTSKLPESISWLYLNLARHQYFRMLAQFTDRQVPASAGFLSTVNDPNANRVFDPIEFARPPQTRAFLELILAPVKWASCCSTSNTQASLENIMVLALNDILVSDGSDYVVSERVVRGIGTRLFDSRLSMLALVHTCLSCASDTATPRLIPSINLLYLLITVVLQRLLRGNDSLTSPVLADTSEEMDVDKLDDSEAERPPPMMPSSPTMAHLAYSESAMTGQDSAKAVRCIAWLLIHTLTMPGLPCPRPLKAPAPLIVRSTEDGEQSDSEEDEDEDSSAPVSEQTVPGVQALAIRSRESEGLRSSVFGVNGNAAAYIPTWFDLDQRLHGHSGVRICPLQIEQICVDNRQITVSLSNRYIQVQSLDCPSFLDKCSAVILNESYSFWDPGITGVGGNSGKCACPSRDAEHSRHHVSSD</sequence>
<dbReference type="EMBL" id="JXXN02006463">
    <property type="protein sequence ID" value="THD19425.1"/>
    <property type="molecule type" value="Genomic_DNA"/>
</dbReference>
<dbReference type="AlphaFoldDB" id="A0A4E0QVK9"/>
<name>A0A4E0QVK9_FASHE</name>
<reference evidence="2" key="1">
    <citation type="submission" date="2019-03" db="EMBL/GenBank/DDBJ databases">
        <title>Improved annotation for the trematode Fasciola hepatica.</title>
        <authorList>
            <person name="Choi Y.-J."/>
            <person name="Martin J."/>
            <person name="Mitreva M."/>
        </authorList>
    </citation>
    <scope>NUCLEOTIDE SEQUENCE [LARGE SCALE GENOMIC DNA]</scope>
</reference>